<dbReference type="AlphaFoldDB" id="A0A1B7TDB2"/>
<accession>A0A1B7TDB2</accession>
<proteinExistence type="predicted"/>
<keyword evidence="3" id="KW-1185">Reference proteome</keyword>
<dbReference type="Proteomes" id="UP000092321">
    <property type="component" value="Unassembled WGS sequence"/>
</dbReference>
<evidence type="ECO:0000256" key="1">
    <source>
        <dbReference type="SAM" id="MobiDB-lite"/>
    </source>
</evidence>
<organism evidence="2 3">
    <name type="scientific">Hanseniaspora valbyensis NRRL Y-1626</name>
    <dbReference type="NCBI Taxonomy" id="766949"/>
    <lineage>
        <taxon>Eukaryota</taxon>
        <taxon>Fungi</taxon>
        <taxon>Dikarya</taxon>
        <taxon>Ascomycota</taxon>
        <taxon>Saccharomycotina</taxon>
        <taxon>Saccharomycetes</taxon>
        <taxon>Saccharomycodales</taxon>
        <taxon>Saccharomycodaceae</taxon>
        <taxon>Hanseniaspora</taxon>
    </lineage>
</organism>
<evidence type="ECO:0000313" key="2">
    <source>
        <dbReference type="EMBL" id="OBA26700.1"/>
    </source>
</evidence>
<name>A0A1B7TDB2_9ASCO</name>
<comment type="caution">
    <text evidence="2">The sequence shown here is derived from an EMBL/GenBank/DDBJ whole genome shotgun (WGS) entry which is preliminary data.</text>
</comment>
<evidence type="ECO:0000313" key="3">
    <source>
        <dbReference type="Proteomes" id="UP000092321"/>
    </source>
</evidence>
<feature type="region of interest" description="Disordered" evidence="1">
    <location>
        <begin position="53"/>
        <end position="74"/>
    </location>
</feature>
<reference evidence="3" key="1">
    <citation type="journal article" date="2016" name="Proc. Natl. Acad. Sci. U.S.A.">
        <title>Comparative genomics of biotechnologically important yeasts.</title>
        <authorList>
            <person name="Riley R."/>
            <person name="Haridas S."/>
            <person name="Wolfe K.H."/>
            <person name="Lopes M.R."/>
            <person name="Hittinger C.T."/>
            <person name="Goeker M."/>
            <person name="Salamov A.A."/>
            <person name="Wisecaver J.H."/>
            <person name="Long T.M."/>
            <person name="Calvey C.H."/>
            <person name="Aerts A.L."/>
            <person name="Barry K.W."/>
            <person name="Choi C."/>
            <person name="Clum A."/>
            <person name="Coughlan A.Y."/>
            <person name="Deshpande S."/>
            <person name="Douglass A.P."/>
            <person name="Hanson S.J."/>
            <person name="Klenk H.-P."/>
            <person name="LaButti K.M."/>
            <person name="Lapidus A."/>
            <person name="Lindquist E.A."/>
            <person name="Lipzen A.M."/>
            <person name="Meier-Kolthoff J.P."/>
            <person name="Ohm R.A."/>
            <person name="Otillar R.P."/>
            <person name="Pangilinan J.L."/>
            <person name="Peng Y."/>
            <person name="Rokas A."/>
            <person name="Rosa C.A."/>
            <person name="Scheuner C."/>
            <person name="Sibirny A.A."/>
            <person name="Slot J.C."/>
            <person name="Stielow J.B."/>
            <person name="Sun H."/>
            <person name="Kurtzman C.P."/>
            <person name="Blackwell M."/>
            <person name="Grigoriev I.V."/>
            <person name="Jeffries T.W."/>
        </authorList>
    </citation>
    <scope>NUCLEOTIDE SEQUENCE [LARGE SCALE GENOMIC DNA]</scope>
    <source>
        <strain evidence="3">NRRL Y-1626</strain>
    </source>
</reference>
<sequence>MSSENKTTNTSTANNKKLHLLSKKGEPICIDKNNNAILNGKIINKPHTVKHNLHKDCDAKPSSTTPNESKLKNN</sequence>
<gene>
    <name evidence="2" type="ORF">HANVADRAFT_2526</name>
</gene>
<protein>
    <submittedName>
        <fullName evidence="2">Uncharacterized protein</fullName>
    </submittedName>
</protein>
<dbReference type="EMBL" id="LXPE01000014">
    <property type="protein sequence ID" value="OBA26700.1"/>
    <property type="molecule type" value="Genomic_DNA"/>
</dbReference>